<reference evidence="2 3" key="2">
    <citation type="submission" date="2024-05" db="EMBL/GenBank/DDBJ databases">
        <authorList>
            <person name="Chen Y."/>
            <person name="Shah S."/>
            <person name="Dougan E. K."/>
            <person name="Thang M."/>
            <person name="Chan C."/>
        </authorList>
    </citation>
    <scope>NUCLEOTIDE SEQUENCE [LARGE SCALE GENOMIC DNA]</scope>
</reference>
<dbReference type="AlphaFoldDB" id="A0A9P1BJQ0"/>
<evidence type="ECO:0000313" key="1">
    <source>
        <dbReference type="EMBL" id="CAI3973900.1"/>
    </source>
</evidence>
<comment type="caution">
    <text evidence="1">The sequence shown here is derived from an EMBL/GenBank/DDBJ whole genome shotgun (WGS) entry which is preliminary data.</text>
</comment>
<organism evidence="1">
    <name type="scientific">Cladocopium goreaui</name>
    <dbReference type="NCBI Taxonomy" id="2562237"/>
    <lineage>
        <taxon>Eukaryota</taxon>
        <taxon>Sar</taxon>
        <taxon>Alveolata</taxon>
        <taxon>Dinophyceae</taxon>
        <taxon>Suessiales</taxon>
        <taxon>Symbiodiniaceae</taxon>
        <taxon>Cladocopium</taxon>
    </lineage>
</organism>
<reference evidence="1" key="1">
    <citation type="submission" date="2022-10" db="EMBL/GenBank/DDBJ databases">
        <authorList>
            <person name="Chen Y."/>
            <person name="Dougan E. K."/>
            <person name="Chan C."/>
            <person name="Rhodes N."/>
            <person name="Thang M."/>
        </authorList>
    </citation>
    <scope>NUCLEOTIDE SEQUENCE</scope>
</reference>
<dbReference type="Proteomes" id="UP001152797">
    <property type="component" value="Unassembled WGS sequence"/>
</dbReference>
<protein>
    <submittedName>
        <fullName evidence="1">Uncharacterized protein</fullName>
    </submittedName>
</protein>
<dbReference type="EMBL" id="CAMXCT020000105">
    <property type="protein sequence ID" value="CAL1127275.1"/>
    <property type="molecule type" value="Genomic_DNA"/>
</dbReference>
<evidence type="ECO:0000313" key="3">
    <source>
        <dbReference type="Proteomes" id="UP001152797"/>
    </source>
</evidence>
<evidence type="ECO:0000313" key="2">
    <source>
        <dbReference type="EMBL" id="CAL4761212.1"/>
    </source>
</evidence>
<dbReference type="EMBL" id="CAMXCT030000105">
    <property type="protein sequence ID" value="CAL4761212.1"/>
    <property type="molecule type" value="Genomic_DNA"/>
</dbReference>
<name>A0A9P1BJQ0_9DINO</name>
<proteinExistence type="predicted"/>
<gene>
    <name evidence="1" type="ORF">C1SCF055_LOCUS2346</name>
</gene>
<keyword evidence="3" id="KW-1185">Reference proteome</keyword>
<dbReference type="EMBL" id="CAMXCT010000105">
    <property type="protein sequence ID" value="CAI3973900.1"/>
    <property type="molecule type" value="Genomic_DNA"/>
</dbReference>
<accession>A0A9P1BJQ0</accession>
<sequence length="283" mass="32762">MSNPSVNVQDQQKIIEFLLLKNQNLLLELGVVQDVEEVSLEVVEKAARDVMASYPQPPGDESEEEHLRELKGLLLEFEDWKLCDIRDRQHMLISRFRSLLFNLGCNDKTCKEVSLPYLQNELGNLESRGHSLRFVSNLKCILRDLKAWRMLCEGRLSEEMDDVTFWRKMRFAPPSPSDEDSDSEGPTLCRDAPHCNDFDENYPLGPGISKKRKKTITEERRMEYKFLFAAEAHCLRCLKYYAAQPDFDVNCESCGKNARGWADSNTTYNIPTDIDAWLRDKNL</sequence>